<keyword evidence="8" id="KW-0819">tRNA processing</keyword>
<dbReference type="eggNOG" id="COG1530">
    <property type="taxonomic scope" value="Bacteria"/>
</dbReference>
<dbReference type="Pfam" id="PF10150">
    <property type="entry name" value="RNase_E_G"/>
    <property type="match status" value="1"/>
</dbReference>
<dbReference type="KEGG" id="cav:M832_05780"/>
<dbReference type="InterPro" id="IPR019307">
    <property type="entry name" value="RNA-bd_AU-1/RNase_E/G"/>
</dbReference>
<evidence type="ECO:0000256" key="11">
    <source>
        <dbReference type="ARBA" id="ARBA00022730"/>
    </source>
</evidence>
<dbReference type="GO" id="GO:0008033">
    <property type="term" value="P:tRNA processing"/>
    <property type="evidence" value="ECO:0007669"/>
    <property type="project" value="UniProtKB-KW"/>
</dbReference>
<evidence type="ECO:0000256" key="10">
    <source>
        <dbReference type="ARBA" id="ARBA00022723"/>
    </source>
</evidence>
<evidence type="ECO:0000259" key="16">
    <source>
        <dbReference type="PROSITE" id="PS50126"/>
    </source>
</evidence>
<dbReference type="InterPro" id="IPR003029">
    <property type="entry name" value="S1_domain"/>
</dbReference>
<evidence type="ECO:0000256" key="3">
    <source>
        <dbReference type="ARBA" id="ARBA00005663"/>
    </source>
</evidence>
<evidence type="ECO:0000256" key="4">
    <source>
        <dbReference type="ARBA" id="ARBA00017719"/>
    </source>
</evidence>
<evidence type="ECO:0000256" key="14">
    <source>
        <dbReference type="ARBA" id="ARBA00022842"/>
    </source>
</evidence>
<dbReference type="SMART" id="SM00316">
    <property type="entry name" value="S1"/>
    <property type="match status" value="1"/>
</dbReference>
<gene>
    <name evidence="17" type="primary">rng</name>
    <name evidence="17" type="ORF">M832_05780</name>
</gene>
<evidence type="ECO:0000256" key="7">
    <source>
        <dbReference type="ARBA" id="ARBA00022555"/>
    </source>
</evidence>
<dbReference type="PANTHER" id="PTHR30001">
    <property type="entry name" value="RIBONUCLEASE"/>
    <property type="match status" value="1"/>
</dbReference>
<dbReference type="InterPro" id="IPR048583">
    <property type="entry name" value="RNase_E_G_thioredoxin-like"/>
</dbReference>
<dbReference type="AlphaFoldDB" id="W8JFV7"/>
<dbReference type="Proteomes" id="UP000019433">
    <property type="component" value="Chromosome"/>
</dbReference>
<sequence>MYGHLRIIMENDILLNIESKEIRYAHLKNGQLFDLIIERKKVKQLKGNIYRGRVTNILRNIQSAFINIDERENGFIHISDVLENSRKFEQMFDMDFDVLPKAPSEEQTEAPIEELLKLDSPVLVQVVKEPIGTKGARLTSNISIPGRYLVLLPNSPHRGVSRKIEDPHMRDQLKQLIRSFEMPQDMGLICRTASVLASTEALINEAHDLLLTWKGILEKFYATDQPCLLYEETDILKKAVITCIDKNYKRLLVDDYATYQKCKRMVKKYSPDSSVKIEYYRDSIPMFERFNIEKEIDKATKRKIWLSSGGYLFFDKTEAMHTIDVNSGRSTQLESGVEETLVQINLEAAEEIARQLRLRNIGGLVIIDFIDMKSRKNQRRVLERLKEHMKYDAARCTILSMSEFGLVEMTRQRNRESLMQTLFTTCPYCSGNAIIKTPESVVIEIERDMKKVINHKEHTHLCLVVHPEIANYMKQEKNDDELINLAKQLKAKLQINTSDSLHLNHYQFFSLVTGESVEL</sequence>
<organism evidence="17 18">
    <name type="scientific">Chlamydia avium 10DC88</name>
    <dbReference type="NCBI Taxonomy" id="1229831"/>
    <lineage>
        <taxon>Bacteria</taxon>
        <taxon>Pseudomonadati</taxon>
        <taxon>Chlamydiota</taxon>
        <taxon>Chlamydiia</taxon>
        <taxon>Chlamydiales</taxon>
        <taxon>Chlamydiaceae</taxon>
        <taxon>Chlamydia/Chlamydophila group</taxon>
        <taxon>Chlamydia</taxon>
    </lineage>
</organism>
<dbReference type="GO" id="GO:0004540">
    <property type="term" value="F:RNA nuclease activity"/>
    <property type="evidence" value="ECO:0007669"/>
    <property type="project" value="InterPro"/>
</dbReference>
<evidence type="ECO:0000256" key="15">
    <source>
        <dbReference type="ARBA" id="ARBA00022884"/>
    </source>
</evidence>
<keyword evidence="6" id="KW-0698">rRNA processing</keyword>
<dbReference type="PROSITE" id="PS50126">
    <property type="entry name" value="S1"/>
    <property type="match status" value="1"/>
</dbReference>
<comment type="similarity">
    <text evidence="3">Belongs to the RNase E/G family. RNase G subfamily.</text>
</comment>
<comment type="cofactor">
    <cofactor evidence="1">
        <name>Mg(2+)</name>
        <dbReference type="ChEBI" id="CHEBI:18420"/>
    </cofactor>
</comment>
<dbReference type="GO" id="GO:0016787">
    <property type="term" value="F:hydrolase activity"/>
    <property type="evidence" value="ECO:0007669"/>
    <property type="project" value="UniProtKB-KW"/>
</dbReference>
<dbReference type="InterPro" id="IPR012340">
    <property type="entry name" value="NA-bd_OB-fold"/>
</dbReference>
<comment type="subcellular location">
    <subcellularLocation>
        <location evidence="2">Cytoplasm</location>
    </subcellularLocation>
</comment>
<evidence type="ECO:0000256" key="12">
    <source>
        <dbReference type="ARBA" id="ARBA00022759"/>
    </source>
</evidence>
<dbReference type="GO" id="GO:0005737">
    <property type="term" value="C:cytoplasm"/>
    <property type="evidence" value="ECO:0007669"/>
    <property type="project" value="UniProtKB-SubCell"/>
</dbReference>
<dbReference type="PATRIC" id="fig|1229831.3.peg.588"/>
<proteinExistence type="inferred from homology"/>
<evidence type="ECO:0000256" key="5">
    <source>
        <dbReference type="ARBA" id="ARBA00022490"/>
    </source>
</evidence>
<dbReference type="GO" id="GO:0006364">
    <property type="term" value="P:rRNA processing"/>
    <property type="evidence" value="ECO:0007669"/>
    <property type="project" value="UniProtKB-KW"/>
</dbReference>
<evidence type="ECO:0000256" key="8">
    <source>
        <dbReference type="ARBA" id="ARBA00022694"/>
    </source>
</evidence>
<reference evidence="17 18" key="1">
    <citation type="journal article" date="2014" name="Syst. Appl. Microbiol.">
        <title>Evidence for the existence of two new members of the family Chlamydiaceae and proposal of Chlamydia avium sp. nov. and Chlamydia gallinacea sp. nov.</title>
        <authorList>
            <person name="Sachse K."/>
            <person name="Laroucau K."/>
            <person name="Riege K."/>
            <person name="Wehner S."/>
            <person name="Dilcher M."/>
            <person name="Creasy H.H."/>
            <person name="Weidmann M."/>
            <person name="Myers G."/>
            <person name="Vorimore F."/>
            <person name="Vicari N."/>
            <person name="Magnino S."/>
            <person name="Liebler-Tenorio E."/>
            <person name="Ruettger A."/>
            <person name="Bavoil P.M."/>
            <person name="Hufert F.T."/>
            <person name="Rossello-Mora R."/>
            <person name="Marz M."/>
        </authorList>
    </citation>
    <scope>NUCLEOTIDE SEQUENCE [LARGE SCALE GENOMIC DNA]</scope>
    <source>
        <strain evidence="17 18">10DC88</strain>
    </source>
</reference>
<dbReference type="Gene3D" id="3.40.1260.20">
    <property type="entry name" value="Ribonuclease E, catalytic domain"/>
    <property type="match status" value="1"/>
</dbReference>
<evidence type="ECO:0000313" key="17">
    <source>
        <dbReference type="EMBL" id="AHK63441.1"/>
    </source>
</evidence>
<evidence type="ECO:0000256" key="6">
    <source>
        <dbReference type="ARBA" id="ARBA00022552"/>
    </source>
</evidence>
<keyword evidence="10" id="KW-0479">Metal-binding</keyword>
<keyword evidence="14" id="KW-0460">Magnesium</keyword>
<keyword evidence="15" id="KW-0694">RNA-binding</keyword>
<keyword evidence="13 17" id="KW-0378">Hydrolase</keyword>
<dbReference type="SUPFAM" id="SSF50249">
    <property type="entry name" value="Nucleic acid-binding proteins"/>
    <property type="match status" value="1"/>
</dbReference>
<dbReference type="GO" id="GO:0000049">
    <property type="term" value="F:tRNA binding"/>
    <property type="evidence" value="ECO:0007669"/>
    <property type="project" value="UniProtKB-KW"/>
</dbReference>
<dbReference type="GO" id="GO:0019843">
    <property type="term" value="F:rRNA binding"/>
    <property type="evidence" value="ECO:0007669"/>
    <property type="project" value="UniProtKB-KW"/>
</dbReference>
<evidence type="ECO:0000256" key="13">
    <source>
        <dbReference type="ARBA" id="ARBA00022801"/>
    </source>
</evidence>
<keyword evidence="5" id="KW-0963">Cytoplasm</keyword>
<protein>
    <recommendedName>
        <fullName evidence="4">Ribonuclease G</fullName>
    </recommendedName>
</protein>
<dbReference type="CDD" id="cd04453">
    <property type="entry name" value="S1_RNase_E"/>
    <property type="match status" value="1"/>
</dbReference>
<keyword evidence="12" id="KW-0255">Endonuclease</keyword>
<dbReference type="GO" id="GO:0046872">
    <property type="term" value="F:metal ion binding"/>
    <property type="evidence" value="ECO:0007669"/>
    <property type="project" value="UniProtKB-KW"/>
</dbReference>
<dbReference type="PANTHER" id="PTHR30001:SF0">
    <property type="entry name" value="RIBONUCLEASE G"/>
    <property type="match status" value="1"/>
</dbReference>
<dbReference type="HOGENOM" id="CLU_003468_5_3_0"/>
<keyword evidence="9" id="KW-0540">Nuclease</keyword>
<evidence type="ECO:0000313" key="18">
    <source>
        <dbReference type="Proteomes" id="UP000019433"/>
    </source>
</evidence>
<evidence type="ECO:0000256" key="9">
    <source>
        <dbReference type="ARBA" id="ARBA00022722"/>
    </source>
</evidence>
<dbReference type="EMBL" id="CP006571">
    <property type="protein sequence ID" value="AHK63441.1"/>
    <property type="molecule type" value="Genomic_DNA"/>
</dbReference>
<dbReference type="InterPro" id="IPR004659">
    <property type="entry name" value="RNase_E/G"/>
</dbReference>
<dbReference type="NCBIfam" id="TIGR00757">
    <property type="entry name" value="RNaseEG"/>
    <property type="match status" value="1"/>
</dbReference>
<evidence type="ECO:0000256" key="1">
    <source>
        <dbReference type="ARBA" id="ARBA00001946"/>
    </source>
</evidence>
<accession>W8JFV7</accession>
<dbReference type="STRING" id="1229831.M832_05780"/>
<keyword evidence="7" id="KW-0820">tRNA-binding</keyword>
<evidence type="ECO:0000256" key="2">
    <source>
        <dbReference type="ARBA" id="ARBA00004496"/>
    </source>
</evidence>
<feature type="domain" description="S1 motif" evidence="16">
    <location>
        <begin position="47"/>
        <end position="141"/>
    </location>
</feature>
<dbReference type="GO" id="GO:0004519">
    <property type="term" value="F:endonuclease activity"/>
    <property type="evidence" value="ECO:0007669"/>
    <property type="project" value="UniProtKB-KW"/>
</dbReference>
<keyword evidence="11" id="KW-0699">rRNA-binding</keyword>
<name>W8JFV7_9CHLA</name>
<dbReference type="Gene3D" id="2.40.50.140">
    <property type="entry name" value="Nucleic acid-binding proteins"/>
    <property type="match status" value="1"/>
</dbReference>
<dbReference type="Pfam" id="PF20833">
    <property type="entry name" value="RNase_E_G_Thio"/>
    <property type="match status" value="1"/>
</dbReference>